<accession>A0ACD3YV97</accession>
<protein>
    <submittedName>
        <fullName evidence="1">Uncharacterized protein</fullName>
    </submittedName>
</protein>
<gene>
    <name evidence="1" type="ORF">LCI18_003829</name>
</gene>
<sequence length="147" mass="16886">MSSSNPFYANPETSCCAASSLLAEERRRSGRTNLALMVCQNRLALLEALLEDTQHQLRQLRWENQRLVLTVRHLELTVLEANMGGKGKQARLRVTLGACSFRLRAYRQSGYPWYRPNGRQVRLGFTTPLWRQLGVNHACNLIQPYQQ</sequence>
<name>A0ACD3YV97_FUSSC</name>
<proteinExistence type="predicted"/>
<dbReference type="Proteomes" id="UP000830768">
    <property type="component" value="Chromosome 3"/>
</dbReference>
<dbReference type="EMBL" id="CP090032">
    <property type="protein sequence ID" value="UPK92894.1"/>
    <property type="molecule type" value="Genomic_DNA"/>
</dbReference>
<organism evidence="1 2">
    <name type="scientific">Fusarium solani subsp. cucurbitae</name>
    <name type="common">Neocosmosporum cucurbitae</name>
    <dbReference type="NCBI Taxonomy" id="2747967"/>
    <lineage>
        <taxon>Eukaryota</taxon>
        <taxon>Fungi</taxon>
        <taxon>Dikarya</taxon>
        <taxon>Ascomycota</taxon>
        <taxon>Pezizomycotina</taxon>
        <taxon>Sordariomycetes</taxon>
        <taxon>Hypocreomycetidae</taxon>
        <taxon>Hypocreales</taxon>
        <taxon>Nectriaceae</taxon>
        <taxon>Fusarium</taxon>
        <taxon>Fusarium solani species complex</taxon>
    </lineage>
</organism>
<evidence type="ECO:0000313" key="1">
    <source>
        <dbReference type="EMBL" id="UPK92894.1"/>
    </source>
</evidence>
<reference evidence="1" key="1">
    <citation type="submission" date="2021-11" db="EMBL/GenBank/DDBJ databases">
        <title>Fusarium solani-melongenae Genome sequencing and assembly.</title>
        <authorList>
            <person name="Xie S."/>
            <person name="Huang L."/>
            <person name="Zhang X."/>
        </authorList>
    </citation>
    <scope>NUCLEOTIDE SEQUENCE</scope>
    <source>
        <strain evidence="1">CRI 24-3</strain>
    </source>
</reference>
<keyword evidence="2" id="KW-1185">Reference proteome</keyword>
<evidence type="ECO:0000313" key="2">
    <source>
        <dbReference type="Proteomes" id="UP000830768"/>
    </source>
</evidence>